<dbReference type="OrthoDB" id="5515706at2"/>
<dbReference type="AlphaFoldDB" id="A0A2V3PMY9"/>
<accession>A0A2V3PMY9</accession>
<reference evidence="2 3" key="1">
    <citation type="submission" date="2018-03" db="EMBL/GenBank/DDBJ databases">
        <title>Genomic Encyclopedia of Archaeal and Bacterial Type Strains, Phase II (KMG-II): from individual species to whole genera.</title>
        <authorList>
            <person name="Goeker M."/>
        </authorList>
    </citation>
    <scope>NUCLEOTIDE SEQUENCE [LARGE SCALE GENOMIC DNA]</scope>
    <source>
        <strain evidence="2 3">DSM 100214</strain>
    </source>
</reference>
<organism evidence="2 3">
    <name type="scientific">Dysgonomonas alginatilytica</name>
    <dbReference type="NCBI Taxonomy" id="1605892"/>
    <lineage>
        <taxon>Bacteria</taxon>
        <taxon>Pseudomonadati</taxon>
        <taxon>Bacteroidota</taxon>
        <taxon>Bacteroidia</taxon>
        <taxon>Bacteroidales</taxon>
        <taxon>Dysgonomonadaceae</taxon>
        <taxon>Dysgonomonas</taxon>
    </lineage>
</organism>
<evidence type="ECO:0000259" key="1">
    <source>
        <dbReference type="Pfam" id="PF09992"/>
    </source>
</evidence>
<evidence type="ECO:0000313" key="3">
    <source>
        <dbReference type="Proteomes" id="UP000247973"/>
    </source>
</evidence>
<gene>
    <name evidence="2" type="ORF">CLV62_11649</name>
</gene>
<dbReference type="InterPro" id="IPR018711">
    <property type="entry name" value="NAGPA"/>
</dbReference>
<dbReference type="Pfam" id="PF09992">
    <property type="entry name" value="NAGPA"/>
    <property type="match status" value="1"/>
</dbReference>
<keyword evidence="3" id="KW-1185">Reference proteome</keyword>
<feature type="domain" description="Phosphodiester glycosidase" evidence="1">
    <location>
        <begin position="74"/>
        <end position="223"/>
    </location>
</feature>
<name>A0A2V3PMY9_9BACT</name>
<proteinExistence type="predicted"/>
<dbReference type="RefSeq" id="WP_110311159.1">
    <property type="nucleotide sequence ID" value="NZ_QICL01000016.1"/>
</dbReference>
<evidence type="ECO:0000313" key="2">
    <source>
        <dbReference type="EMBL" id="PXV63009.1"/>
    </source>
</evidence>
<dbReference type="EMBL" id="QICL01000016">
    <property type="protein sequence ID" value="PXV63009.1"/>
    <property type="molecule type" value="Genomic_DNA"/>
</dbReference>
<dbReference type="Proteomes" id="UP000247973">
    <property type="component" value="Unassembled WGS sequence"/>
</dbReference>
<sequence length="246" mass="27700">MNRNKFFFLILILLLSAVRFVLISPNDKPIDERIIDYRVDLKSNDIAFYWKNDSGKITGSIQNLKTFVESKNSKLVFAVNGGMYNSENAPQGLFIQNFETVNPIDTTSGKGNFYLKPNGIFYITDDNTPMICKTEKFVSNGHIKYATQSGPMLVIDGNIHPVLKEGSTNLHIRNGVGILPDNKIVFAMSKTKVNFYDFAMYFKSLGCKDALYLDGYVSRTYLPEKNWIQTDGNFGVIIGITKSLAN</sequence>
<protein>
    <submittedName>
        <fullName evidence="2">Uncharacterized protein YigE (DUF2233 family)</fullName>
    </submittedName>
</protein>
<comment type="caution">
    <text evidence="2">The sequence shown here is derived from an EMBL/GenBank/DDBJ whole genome shotgun (WGS) entry which is preliminary data.</text>
</comment>